<feature type="chain" id="PRO_5011508037" description="Lipoprotein" evidence="1">
    <location>
        <begin position="22"/>
        <end position="262"/>
    </location>
</feature>
<dbReference type="Proteomes" id="UP000199448">
    <property type="component" value="Unassembled WGS sequence"/>
</dbReference>
<feature type="signal peptide" evidence="1">
    <location>
        <begin position="1"/>
        <end position="21"/>
    </location>
</feature>
<evidence type="ECO:0000313" key="3">
    <source>
        <dbReference type="Proteomes" id="UP000199448"/>
    </source>
</evidence>
<sequence length="262" mass="29391">MKKFTSLFVLMALGLLFTNCVGPKSLQKQINRTAYEPVLILDSEQVPEKSDKTIAFEVLNESPLTPESTVFKNDGHFLYLLVFFTYEYDMTITLGDNASNPTALSVLQNSFFGTFDRSGLLQRTPKEEGSETDYKAIVRVKELDIKCDYMNKGFGFGSFSTAEAKAQKSVGKILLNLELYDHEGALLLEKDYVENRIMDFASNTTNYSKVKKMAMKNLVENLTVTSQAVALEMTRDINASIQGHKELTASSEVINEIPVEKQ</sequence>
<reference evidence="2 3" key="1">
    <citation type="submission" date="2016-10" db="EMBL/GenBank/DDBJ databases">
        <authorList>
            <person name="de Groot N.N."/>
        </authorList>
    </citation>
    <scope>NUCLEOTIDE SEQUENCE [LARGE SCALE GENOMIC DNA]</scope>
    <source>
        <strain evidence="2 3">DSM 23553</strain>
    </source>
</reference>
<proteinExistence type="predicted"/>
<name>A0A1H5HSN6_9FLAO</name>
<dbReference type="EMBL" id="FNUG01000001">
    <property type="protein sequence ID" value="SEE31066.1"/>
    <property type="molecule type" value="Genomic_DNA"/>
</dbReference>
<dbReference type="STRING" id="390640.SAMN04488034_101238"/>
<gene>
    <name evidence="2" type="ORF">SAMN04488034_101238</name>
</gene>
<keyword evidence="1" id="KW-0732">Signal</keyword>
<protein>
    <recommendedName>
        <fullName evidence="4">Lipoprotein</fullName>
    </recommendedName>
</protein>
<evidence type="ECO:0000256" key="1">
    <source>
        <dbReference type="SAM" id="SignalP"/>
    </source>
</evidence>
<evidence type="ECO:0000313" key="2">
    <source>
        <dbReference type="EMBL" id="SEE31066.1"/>
    </source>
</evidence>
<dbReference type="RefSeq" id="WP_093110927.1">
    <property type="nucleotide sequence ID" value="NZ_FNGG01000001.1"/>
</dbReference>
<evidence type="ECO:0008006" key="4">
    <source>
        <dbReference type="Google" id="ProtNLM"/>
    </source>
</evidence>
<keyword evidence="3" id="KW-1185">Reference proteome</keyword>
<organism evidence="2 3">
    <name type="scientific">Salinimicrobium catena</name>
    <dbReference type="NCBI Taxonomy" id="390640"/>
    <lineage>
        <taxon>Bacteria</taxon>
        <taxon>Pseudomonadati</taxon>
        <taxon>Bacteroidota</taxon>
        <taxon>Flavobacteriia</taxon>
        <taxon>Flavobacteriales</taxon>
        <taxon>Flavobacteriaceae</taxon>
        <taxon>Salinimicrobium</taxon>
    </lineage>
</organism>
<dbReference type="AlphaFoldDB" id="A0A1H5HSN6"/>
<accession>A0A1H5HSN6</accession>